<keyword evidence="2" id="KW-1185">Reference proteome</keyword>
<name>A0AC61QJH3_9BACT</name>
<sequence length="346" mass="40885">MKEINLLVGYDGFFGQTRKPWVSIDTLSLVRELERLGYAVQMNEFHEVVNDKVKIENKIVFYTFSHRLNLQQYIRDCLLYLLACGDTLIPSYELFCCHENKGWQVLLRRELNIEGLWNAYFSSKRELKNYEIKYPVVLKTLTGSNAKGVFLAKDEEDLLKKIKSLEKQPSIAQKLDFFRRKYFRKYKKLPGYPDYDLFKDALLYQDYMTPEIPFVLQEFVPDLTYDYRVVAIGEKYFVSKRLTRKNDFRASGAKKFSFDFPLPVKLLDFASELHHKIHSPYLSIDVGEDKEGKLYLFEFQAEHFGIYTIIMGKGYYVQEAGTWKFVEEKKSFEEYLAYGLDLFLSS</sequence>
<proteinExistence type="predicted"/>
<organism evidence="1 2">
    <name type="scientific">Candidatus Syntrophosphaera thermopropionivorans</name>
    <dbReference type="NCBI Taxonomy" id="2593015"/>
    <lineage>
        <taxon>Bacteria</taxon>
        <taxon>Pseudomonadati</taxon>
        <taxon>Candidatus Cloacimonadota</taxon>
        <taxon>Candidatus Cloacimonadia</taxon>
        <taxon>Candidatus Cloacimonadales</taxon>
        <taxon>Candidatus Cloacimonadaceae</taxon>
        <taxon>Candidatus Syntrophosphaera</taxon>
    </lineage>
</organism>
<evidence type="ECO:0000313" key="1">
    <source>
        <dbReference type="EMBL" id="TDF73178.1"/>
    </source>
</evidence>
<protein>
    <submittedName>
        <fullName evidence="1">Uncharacterized protein</fullName>
    </submittedName>
</protein>
<comment type="caution">
    <text evidence="1">The sequence shown here is derived from an EMBL/GenBank/DDBJ whole genome shotgun (WGS) entry which is preliminary data.</text>
</comment>
<evidence type="ECO:0000313" key="2">
    <source>
        <dbReference type="Proteomes" id="UP000294588"/>
    </source>
</evidence>
<accession>A0AC61QJH3</accession>
<reference evidence="1" key="1">
    <citation type="submission" date="2019-03" db="EMBL/GenBank/DDBJ databases">
        <title>Candidatus Syntrophosphaera thermopropionivorans: a novel player in syntrophic propionate oxidation during anaerobic digestion.</title>
        <authorList>
            <person name="Dyksma S."/>
        </authorList>
    </citation>
    <scope>NUCLEOTIDE SEQUENCE</scope>
    <source>
        <strain evidence="1">W5</strain>
    </source>
</reference>
<dbReference type="Proteomes" id="UP000294588">
    <property type="component" value="Unassembled WGS sequence"/>
</dbReference>
<dbReference type="EMBL" id="SMOG01000008">
    <property type="protein sequence ID" value="TDF73178.1"/>
    <property type="molecule type" value="Genomic_DNA"/>
</dbReference>
<gene>
    <name evidence="1" type="ORF">E0946_03950</name>
</gene>